<reference evidence="1" key="1">
    <citation type="submission" date="2018-05" db="EMBL/GenBank/DDBJ databases">
        <authorList>
            <person name="Lanie J.A."/>
            <person name="Ng W.-L."/>
            <person name="Kazmierczak K.M."/>
            <person name="Andrzejewski T.M."/>
            <person name="Davidsen T.M."/>
            <person name="Wayne K.J."/>
            <person name="Tettelin H."/>
            <person name="Glass J.I."/>
            <person name="Rusch D."/>
            <person name="Podicherti R."/>
            <person name="Tsui H.-C.T."/>
            <person name="Winkler M.E."/>
        </authorList>
    </citation>
    <scope>NUCLEOTIDE SEQUENCE</scope>
</reference>
<protein>
    <submittedName>
        <fullName evidence="1">Uncharacterized protein</fullName>
    </submittedName>
</protein>
<dbReference type="EMBL" id="UINC01089246">
    <property type="protein sequence ID" value="SVC40178.1"/>
    <property type="molecule type" value="Genomic_DNA"/>
</dbReference>
<feature type="non-terminal residue" evidence="1">
    <location>
        <position position="22"/>
    </location>
</feature>
<evidence type="ECO:0000313" key="1">
    <source>
        <dbReference type="EMBL" id="SVC40178.1"/>
    </source>
</evidence>
<accession>A0A382LU64</accession>
<gene>
    <name evidence="1" type="ORF">METZ01_LOCUS293032</name>
</gene>
<organism evidence="1">
    <name type="scientific">marine metagenome</name>
    <dbReference type="NCBI Taxonomy" id="408172"/>
    <lineage>
        <taxon>unclassified sequences</taxon>
        <taxon>metagenomes</taxon>
        <taxon>ecological metagenomes</taxon>
    </lineage>
</organism>
<sequence length="22" mass="2410">MREMPSTFKAAHPPIALIVRSG</sequence>
<dbReference type="AlphaFoldDB" id="A0A382LU64"/>
<proteinExistence type="predicted"/>
<name>A0A382LU64_9ZZZZ</name>